<sequence length="694" mass="81910">MLQLELEVRIIYFFINTMTESCSIQFIHNQSSTHLKSKLKSKCRDYQEINEKIDLNIQYIEKGYLKLQIYDEQIIFGEATINLGFYIENNLPAVIDNITIQNKYDQEAYVELSLAWNQLEQMQTQEIQSSNPLREQQLLMKLTQQTRNSVQGLKMEDQIESQNTNYSSVGQNLIIPEFNQEQFDKKSIENRKNQQFEDEKIEDIFSIHLQTTKSQKFQTIKDCKFTKKQATQKSSGFLEKYKSQVNNKYSQSDYKSTFKELGQQIQQKSSNIFDQRMKIKIENQLAEQNKKAAKSKLLGKQTEDIEKQDLSIQEAGFFSSRKFELEKGYKDTSIQQLQNENKQLKNQIQALQLENQGLNESLIQSETTFNFLSETYTALRNEYKKIQLKIYDDSNNNFILNQEYDYLKKELDQKQKEIEFIQKESQLWKIESDIIKRENLQLQTDLEQFKKEVFNKQIENINLQRDIERQKIQINALEQQLQNQKLEIQQFYKECEQIIDGTEIKNQNEELKQIKQKNGVLEERENQKQEFLDEVDKMSPLLQLDVQMLKKQLSESISEIKSKTLENEKLKSQINIFLQQPNQSNLDFTYLINEYLILNANLKQENESLIHQNKKDQVKLDSLQKQLNINKNIIELSEKRQKSLEQEILSLEKDVLSGKQNMADVINAVLDCGGPDLAEAVERFLITRRSTKIS</sequence>
<dbReference type="OrthoDB" id="304009at2759"/>
<evidence type="ECO:0000256" key="1">
    <source>
        <dbReference type="SAM" id="Coils"/>
    </source>
</evidence>
<gene>
    <name evidence="2" type="ORF">PSON_ATCC_30995.1.T1160162</name>
</gene>
<dbReference type="AlphaFoldDB" id="A0A8S1QR77"/>
<dbReference type="Proteomes" id="UP000692954">
    <property type="component" value="Unassembled WGS sequence"/>
</dbReference>
<accession>A0A8S1QR77</accession>
<dbReference type="EMBL" id="CAJJDN010000116">
    <property type="protein sequence ID" value="CAD8118269.1"/>
    <property type="molecule type" value="Genomic_DNA"/>
</dbReference>
<feature type="coiled-coil region" evidence="1">
    <location>
        <begin position="334"/>
        <end position="361"/>
    </location>
</feature>
<evidence type="ECO:0000313" key="2">
    <source>
        <dbReference type="EMBL" id="CAD8118269.1"/>
    </source>
</evidence>
<keyword evidence="3" id="KW-1185">Reference proteome</keyword>
<reference evidence="2" key="1">
    <citation type="submission" date="2021-01" db="EMBL/GenBank/DDBJ databases">
        <authorList>
            <consortium name="Genoscope - CEA"/>
            <person name="William W."/>
        </authorList>
    </citation>
    <scope>NUCLEOTIDE SEQUENCE</scope>
</reference>
<comment type="caution">
    <text evidence="2">The sequence shown here is derived from an EMBL/GenBank/DDBJ whole genome shotgun (WGS) entry which is preliminary data.</text>
</comment>
<feature type="coiled-coil region" evidence="1">
    <location>
        <begin position="397"/>
        <end position="534"/>
    </location>
</feature>
<evidence type="ECO:0000313" key="3">
    <source>
        <dbReference type="Proteomes" id="UP000692954"/>
    </source>
</evidence>
<name>A0A8S1QR77_9CILI</name>
<organism evidence="2 3">
    <name type="scientific">Paramecium sonneborni</name>
    <dbReference type="NCBI Taxonomy" id="65129"/>
    <lineage>
        <taxon>Eukaryota</taxon>
        <taxon>Sar</taxon>
        <taxon>Alveolata</taxon>
        <taxon>Ciliophora</taxon>
        <taxon>Intramacronucleata</taxon>
        <taxon>Oligohymenophorea</taxon>
        <taxon>Peniculida</taxon>
        <taxon>Parameciidae</taxon>
        <taxon>Paramecium</taxon>
    </lineage>
</organism>
<protein>
    <submittedName>
        <fullName evidence="2">Uncharacterized protein</fullName>
    </submittedName>
</protein>
<keyword evidence="1" id="KW-0175">Coiled coil</keyword>
<feature type="coiled-coil region" evidence="1">
    <location>
        <begin position="592"/>
        <end position="654"/>
    </location>
</feature>
<proteinExistence type="predicted"/>